<feature type="transmembrane region" description="Helical" evidence="5">
    <location>
        <begin position="146"/>
        <end position="166"/>
    </location>
</feature>
<dbReference type="PANTHER" id="PTHR37422:SF17">
    <property type="entry name" value="O-ANTIGEN LIGASE"/>
    <property type="match status" value="1"/>
</dbReference>
<comment type="subcellular location">
    <subcellularLocation>
        <location evidence="1">Membrane</location>
        <topology evidence="1">Multi-pass membrane protein</topology>
    </subcellularLocation>
</comment>
<feature type="transmembrane region" description="Helical" evidence="5">
    <location>
        <begin position="211"/>
        <end position="227"/>
    </location>
</feature>
<dbReference type="EMBL" id="BSPO01000003">
    <property type="protein sequence ID" value="GLS84597.1"/>
    <property type="molecule type" value="Genomic_DNA"/>
</dbReference>
<keyword evidence="4 5" id="KW-0472">Membrane</keyword>
<feature type="transmembrane region" description="Helical" evidence="5">
    <location>
        <begin position="186"/>
        <end position="204"/>
    </location>
</feature>
<evidence type="ECO:0000256" key="4">
    <source>
        <dbReference type="ARBA" id="ARBA00023136"/>
    </source>
</evidence>
<evidence type="ECO:0000259" key="6">
    <source>
        <dbReference type="Pfam" id="PF04932"/>
    </source>
</evidence>
<feature type="transmembrane region" description="Helical" evidence="5">
    <location>
        <begin position="123"/>
        <end position="139"/>
    </location>
</feature>
<keyword evidence="2 5" id="KW-0812">Transmembrane</keyword>
<name>A0AA37TU91_9GAMM</name>
<dbReference type="Pfam" id="PF04932">
    <property type="entry name" value="Wzy_C"/>
    <property type="match status" value="1"/>
</dbReference>
<feature type="transmembrane region" description="Helical" evidence="5">
    <location>
        <begin position="353"/>
        <end position="373"/>
    </location>
</feature>
<sequence length="441" mass="49189">MNTLLSLWVSEDCRSYSFSQKLAIVIFTAISVQVLRIASPDFSAVNYHEFGVDMLVEDTSGSGAGKYLFWFSLFALSLFLCAQFPKTVSQFCLSQKPLLILVIFGVISVAWALAPVISFKRSVMQIILLVTVFSAVIFIKDIRQIFLILYRLCFILLFINLMSIPAGVAFDLNGAFRGALTHKNVMGQYAALSLYMGAAVYYFCGHTINKLGLVFYSALWAALLLLSISKTSIALFVLVPMLIVGLDYIGQSLRLQVGTVLFLAIAGISLFIAFGTAWFGLSIQPFLQLFVEDTSLTGRDFIWGFMLDEIKESWLIGYGLGSFWGIGFDSPNIRYGEGFIVFLHQAHNGYIDLLAQLGVIGLLAYIGCLAQFSKHVSGFQFSQRKLFYICWILMLFSLTNNITESSIIRGLHSIWVIQLLVIAIALRAHKEYRQTTYGTAN</sequence>
<organism evidence="7 8">
    <name type="scientific">Paraferrimonas haliotis</name>
    <dbReference type="NCBI Taxonomy" id="2013866"/>
    <lineage>
        <taxon>Bacteria</taxon>
        <taxon>Pseudomonadati</taxon>
        <taxon>Pseudomonadota</taxon>
        <taxon>Gammaproteobacteria</taxon>
        <taxon>Alteromonadales</taxon>
        <taxon>Ferrimonadaceae</taxon>
        <taxon>Paraferrimonas</taxon>
    </lineage>
</organism>
<evidence type="ECO:0000256" key="3">
    <source>
        <dbReference type="ARBA" id="ARBA00022989"/>
    </source>
</evidence>
<dbReference type="Proteomes" id="UP001157439">
    <property type="component" value="Unassembled WGS sequence"/>
</dbReference>
<dbReference type="PANTHER" id="PTHR37422">
    <property type="entry name" value="TEICHURONIC ACID BIOSYNTHESIS PROTEIN TUAE"/>
    <property type="match status" value="1"/>
</dbReference>
<comment type="caution">
    <text evidence="7">The sequence shown here is derived from an EMBL/GenBank/DDBJ whole genome shotgun (WGS) entry which is preliminary data.</text>
</comment>
<keyword evidence="8" id="KW-1185">Reference proteome</keyword>
<accession>A0AA37TU91</accession>
<feature type="transmembrane region" description="Helical" evidence="5">
    <location>
        <begin position="67"/>
        <end position="85"/>
    </location>
</feature>
<dbReference type="GO" id="GO:0016020">
    <property type="term" value="C:membrane"/>
    <property type="evidence" value="ECO:0007669"/>
    <property type="project" value="UniProtKB-SubCell"/>
</dbReference>
<evidence type="ECO:0000256" key="2">
    <source>
        <dbReference type="ARBA" id="ARBA00022692"/>
    </source>
</evidence>
<feature type="transmembrane region" description="Helical" evidence="5">
    <location>
        <begin position="97"/>
        <end position="117"/>
    </location>
</feature>
<gene>
    <name evidence="7" type="ORF">GCM10007894_25740</name>
</gene>
<feature type="domain" description="O-antigen ligase-related" evidence="6">
    <location>
        <begin position="217"/>
        <end position="366"/>
    </location>
</feature>
<protein>
    <recommendedName>
        <fullName evidence="6">O-antigen ligase-related domain-containing protein</fullName>
    </recommendedName>
</protein>
<dbReference type="InterPro" id="IPR007016">
    <property type="entry name" value="O-antigen_ligase-rel_domated"/>
</dbReference>
<evidence type="ECO:0000256" key="1">
    <source>
        <dbReference type="ARBA" id="ARBA00004141"/>
    </source>
</evidence>
<feature type="transmembrane region" description="Helical" evidence="5">
    <location>
        <begin position="257"/>
        <end position="281"/>
    </location>
</feature>
<dbReference type="RefSeq" id="WP_095499066.1">
    <property type="nucleotide sequence ID" value="NZ_BSPO01000003.1"/>
</dbReference>
<keyword evidence="3 5" id="KW-1133">Transmembrane helix</keyword>
<evidence type="ECO:0000313" key="7">
    <source>
        <dbReference type="EMBL" id="GLS84597.1"/>
    </source>
</evidence>
<feature type="transmembrane region" description="Helical" evidence="5">
    <location>
        <begin position="385"/>
        <end position="402"/>
    </location>
</feature>
<dbReference type="AlphaFoldDB" id="A0AA37TU91"/>
<reference evidence="7 8" key="1">
    <citation type="journal article" date="2014" name="Int. J. Syst. Evol. Microbiol.">
        <title>Complete genome sequence of Corynebacterium casei LMG S-19264T (=DSM 44701T), isolated from a smear-ripened cheese.</title>
        <authorList>
            <consortium name="US DOE Joint Genome Institute (JGI-PGF)"/>
            <person name="Walter F."/>
            <person name="Albersmeier A."/>
            <person name="Kalinowski J."/>
            <person name="Ruckert C."/>
        </authorList>
    </citation>
    <scope>NUCLEOTIDE SEQUENCE [LARGE SCALE GENOMIC DNA]</scope>
    <source>
        <strain evidence="7 8">NBRC 112785</strain>
    </source>
</reference>
<proteinExistence type="predicted"/>
<dbReference type="InterPro" id="IPR051533">
    <property type="entry name" value="WaaL-like"/>
</dbReference>
<feature type="transmembrane region" description="Helical" evidence="5">
    <location>
        <begin position="408"/>
        <end position="426"/>
    </location>
</feature>
<feature type="transmembrane region" description="Helical" evidence="5">
    <location>
        <begin position="233"/>
        <end position="250"/>
    </location>
</feature>
<evidence type="ECO:0000256" key="5">
    <source>
        <dbReference type="SAM" id="Phobius"/>
    </source>
</evidence>
<evidence type="ECO:0000313" key="8">
    <source>
        <dbReference type="Proteomes" id="UP001157439"/>
    </source>
</evidence>